<accession>A0A835H673</accession>
<keyword evidence="1" id="KW-0472">Membrane</keyword>
<name>A0A835H673_9MAGN</name>
<dbReference type="AlphaFoldDB" id="A0A835H673"/>
<dbReference type="OrthoDB" id="381190at2759"/>
<keyword evidence="1" id="KW-1133">Transmembrane helix</keyword>
<proteinExistence type="predicted"/>
<comment type="caution">
    <text evidence="2">The sequence shown here is derived from an EMBL/GenBank/DDBJ whole genome shotgun (WGS) entry which is preliminary data.</text>
</comment>
<sequence length="624" mass="70828">MFELFECICVKSEISESKRRKPKEVYAKVFRNLIESGKMPVFVSVAKILFSHVWDVLKDATVFQFEYGKILQHLLEVKECHVHMRKKLYCRFVLLHLDFPDNIRKEIVEGLLAIWSLISDEGNISHKLIKCINTYLLKDGSNLDREYLESIHSAVHGFAFRSWPKIQNLGLKDAVILYARLHLNLIRNATDGVHLVEQVLDVCEELDQSNTTNTSITQGMTNSQIQLMELAAFVFFKACVNTTKVPSSEKQTKRENAVVRLRQGLMDGKWLWNSAFCFLVRNYHSRICKELLVYWFGGICESFERIVSEGNAMRTYDGLLWVLQSLDELSSIQLLPGLGVEASQCLSLGMNETLMVNAGAQIWREILTSIRPYMSSSKLGSGWLTVWSSLVHALPIFSNVTAAADAALLLLANIISKELVNLPIVPQDIWEFRLFMHMSSMSALYFLLCYFTRKGSQGDLREILYLRKNLLRAALGLLNGKESFFLNDSVIILLPAAIFSLSVGCAPFPYLIKNLSIANSCFDFSEVVEGGIMAKGNQRFQYKLLECSVELLAEIEKGSDAKAMQSESQHIVRLPCRISDHLRSGMVTYILAFLTDNVIDRMLLSDIFFLCTLICNFIYSSIVT</sequence>
<evidence type="ECO:0000256" key="1">
    <source>
        <dbReference type="SAM" id="Phobius"/>
    </source>
</evidence>
<dbReference type="EMBL" id="JADFTS010000008">
    <property type="protein sequence ID" value="KAF9591328.1"/>
    <property type="molecule type" value="Genomic_DNA"/>
</dbReference>
<evidence type="ECO:0000313" key="2">
    <source>
        <dbReference type="EMBL" id="KAF9591328.1"/>
    </source>
</evidence>
<gene>
    <name evidence="2" type="ORF">IFM89_003951</name>
</gene>
<organism evidence="2 3">
    <name type="scientific">Coptis chinensis</name>
    <dbReference type="NCBI Taxonomy" id="261450"/>
    <lineage>
        <taxon>Eukaryota</taxon>
        <taxon>Viridiplantae</taxon>
        <taxon>Streptophyta</taxon>
        <taxon>Embryophyta</taxon>
        <taxon>Tracheophyta</taxon>
        <taxon>Spermatophyta</taxon>
        <taxon>Magnoliopsida</taxon>
        <taxon>Ranunculales</taxon>
        <taxon>Ranunculaceae</taxon>
        <taxon>Coptidoideae</taxon>
        <taxon>Coptis</taxon>
    </lineage>
</organism>
<protein>
    <submittedName>
        <fullName evidence="2">Uncharacterized protein</fullName>
    </submittedName>
</protein>
<feature type="transmembrane region" description="Helical" evidence="1">
    <location>
        <begin position="434"/>
        <end position="451"/>
    </location>
</feature>
<keyword evidence="3" id="KW-1185">Reference proteome</keyword>
<evidence type="ECO:0000313" key="3">
    <source>
        <dbReference type="Proteomes" id="UP000631114"/>
    </source>
</evidence>
<dbReference type="GO" id="GO:0004674">
    <property type="term" value="F:protein serine/threonine kinase activity"/>
    <property type="evidence" value="ECO:0007669"/>
    <property type="project" value="InterPro"/>
</dbReference>
<dbReference type="Proteomes" id="UP000631114">
    <property type="component" value="Unassembled WGS sequence"/>
</dbReference>
<dbReference type="GO" id="GO:0006974">
    <property type="term" value="P:DNA damage response"/>
    <property type="evidence" value="ECO:0007669"/>
    <property type="project" value="InterPro"/>
</dbReference>
<reference evidence="2 3" key="1">
    <citation type="submission" date="2020-10" db="EMBL/GenBank/DDBJ databases">
        <title>The Coptis chinensis genome and diversification of protoberbering-type alkaloids.</title>
        <authorList>
            <person name="Wang B."/>
            <person name="Shu S."/>
            <person name="Song C."/>
            <person name="Liu Y."/>
        </authorList>
    </citation>
    <scope>NUCLEOTIDE SEQUENCE [LARGE SCALE GENOMIC DNA]</scope>
    <source>
        <strain evidence="2">HL-2020</strain>
        <tissue evidence="2">Leaf</tissue>
    </source>
</reference>
<keyword evidence="1" id="KW-0812">Transmembrane</keyword>
<feature type="transmembrane region" description="Helical" evidence="1">
    <location>
        <begin position="490"/>
        <end position="512"/>
    </location>
</feature>
<dbReference type="InterPro" id="IPR038980">
    <property type="entry name" value="ATM_plant"/>
</dbReference>
<dbReference type="PANTHER" id="PTHR37079">
    <property type="entry name" value="SERINE/THREONINE-PROTEIN KINASE ATM"/>
    <property type="match status" value="1"/>
</dbReference>
<feature type="non-terminal residue" evidence="2">
    <location>
        <position position="624"/>
    </location>
</feature>
<dbReference type="PANTHER" id="PTHR37079:SF4">
    <property type="entry name" value="SERINE_THREONINE-PROTEIN KINASE ATM"/>
    <property type="match status" value="1"/>
</dbReference>